<keyword evidence="1" id="KW-0812">Transmembrane</keyword>
<evidence type="ECO:0000259" key="2">
    <source>
        <dbReference type="PROSITE" id="PS51704"/>
    </source>
</evidence>
<dbReference type="PANTHER" id="PTHR46211">
    <property type="entry name" value="GLYCEROPHOSPHORYL DIESTER PHOSPHODIESTERASE"/>
    <property type="match status" value="1"/>
</dbReference>
<dbReference type="SUPFAM" id="SSF51695">
    <property type="entry name" value="PLC-like phosphodiesterases"/>
    <property type="match status" value="1"/>
</dbReference>
<dbReference type="CDD" id="cd08579">
    <property type="entry name" value="GDPD_memb_like"/>
    <property type="match status" value="1"/>
</dbReference>
<feature type="transmembrane region" description="Helical" evidence="1">
    <location>
        <begin position="167"/>
        <end position="196"/>
    </location>
</feature>
<dbReference type="Pfam" id="PF10110">
    <property type="entry name" value="GPDPase_memb"/>
    <property type="match status" value="1"/>
</dbReference>
<feature type="transmembrane region" description="Helical" evidence="1">
    <location>
        <begin position="20"/>
        <end position="41"/>
    </location>
</feature>
<dbReference type="PROSITE" id="PS51704">
    <property type="entry name" value="GP_PDE"/>
    <property type="match status" value="1"/>
</dbReference>
<dbReference type="PANTHER" id="PTHR46211:SF8">
    <property type="entry name" value="PHOSPHODIESTERASE"/>
    <property type="match status" value="1"/>
</dbReference>
<protein>
    <submittedName>
        <fullName evidence="3">Glycerophosphodiester phosphodiesterase family protein</fullName>
    </submittedName>
</protein>
<dbReference type="InterPro" id="IPR018476">
    <property type="entry name" value="GlyceroP-diester-Pdiesterase_M"/>
</dbReference>
<keyword evidence="4" id="KW-1185">Reference proteome</keyword>
<dbReference type="RefSeq" id="WP_003713256.1">
    <property type="nucleotide sequence ID" value="NZ_AFTL01000015.1"/>
</dbReference>
<proteinExistence type="predicted"/>
<dbReference type="InterPro" id="IPR030395">
    <property type="entry name" value="GP_PDE_dom"/>
</dbReference>
<sequence>MKNILTAIGQQTRAFQRHWLSYFSLFVSVDLVIQLIVIPLFRLATTVILQAAQIPFISYQNVVIIARHHPLVVVALLVELICLLLVVDLQFAAVLLGIRDISREMFTVRGLVREIWQTLRRLRPSSLLVLMVYFILVIPFADLVYRTPLLAKIQVPQFILDYLTRNGLLLTATVTFYIILTFLGLRLVWALPLMVYQRLRPRAAFRQSWQRTQGRRWLAVALRLLTIGFLAVLVMAAFYALVIGAQWLLDFLPQPVAALFANINLLIIQLGSELVTTWTGVVTVSLLFLPLTTTAPVTASPRLAAKGRRAFAGLILVVLVVVAAAGNGLYLSTSQHHRPVTISHRGVAEENGVQNTLPALKRTHRLHPDYVELDVHETKDQQFVVLHDENLKELAGVNKTPRQLTLKQLTRLTVHENGHQAKLASFTTYLRTADRLHQKLLVEIKPTPADSPGMVKRFVDRYGTDLIQHHALVHSLDYGVVEQLKRLEPRLPVMYIQPYNFTYPNTAANGYSMEYSTLTYDFITLAHLQGKRVYAWTVNEPAIMMQMMYKNADGIITDNLAELNRQIATYEDQRSYARQLLNYILVVPTNTEFAP</sequence>
<keyword evidence="1" id="KW-0472">Membrane</keyword>
<reference evidence="3 4" key="1">
    <citation type="submission" date="2011-05" db="EMBL/GenBank/DDBJ databases">
        <authorList>
            <person name="Durkin A.S."/>
            <person name="Kim M."/>
            <person name="Radune D."/>
            <person name="Hostetler J."/>
            <person name="Torralba M."/>
            <person name="Gillis M."/>
            <person name="Methe B."/>
            <person name="Sutton G."/>
            <person name="Nelson K.E."/>
        </authorList>
    </citation>
    <scope>NUCLEOTIDE SEQUENCE [LARGE SCALE GENOMIC DNA]</scope>
    <source>
        <strain evidence="3 4">F0423</strain>
    </source>
</reference>
<organism evidence="3 4">
    <name type="scientific">Limosilactobacillus oris F0423</name>
    <dbReference type="NCBI Taxonomy" id="944562"/>
    <lineage>
        <taxon>Bacteria</taxon>
        <taxon>Bacillati</taxon>
        <taxon>Bacillota</taxon>
        <taxon>Bacilli</taxon>
        <taxon>Lactobacillales</taxon>
        <taxon>Lactobacillaceae</taxon>
        <taxon>Limosilactobacillus</taxon>
    </lineage>
</organism>
<evidence type="ECO:0000256" key="1">
    <source>
        <dbReference type="SAM" id="Phobius"/>
    </source>
</evidence>
<evidence type="ECO:0000313" key="3">
    <source>
        <dbReference type="EMBL" id="EGS36838.1"/>
    </source>
</evidence>
<dbReference type="Pfam" id="PF03009">
    <property type="entry name" value="GDPD"/>
    <property type="match status" value="1"/>
</dbReference>
<dbReference type="Gene3D" id="3.20.20.190">
    <property type="entry name" value="Phosphatidylinositol (PI) phosphodiesterase"/>
    <property type="match status" value="1"/>
</dbReference>
<feature type="domain" description="GP-PDE" evidence="2">
    <location>
        <begin position="339"/>
        <end position="567"/>
    </location>
</feature>
<gene>
    <name evidence="3" type="ORF">HMPREF9102_1997</name>
</gene>
<evidence type="ECO:0000313" key="4">
    <source>
        <dbReference type="Proteomes" id="UP000006035"/>
    </source>
</evidence>
<dbReference type="InterPro" id="IPR017946">
    <property type="entry name" value="PLC-like_Pdiesterase_TIM-brl"/>
</dbReference>
<keyword evidence="1" id="KW-1133">Transmembrane helix</keyword>
<name>A0ABN0D4L1_9LACO</name>
<dbReference type="Proteomes" id="UP000006035">
    <property type="component" value="Unassembled WGS sequence"/>
</dbReference>
<feature type="transmembrane region" description="Helical" evidence="1">
    <location>
        <begin position="127"/>
        <end position="147"/>
    </location>
</feature>
<feature type="transmembrane region" description="Helical" evidence="1">
    <location>
        <begin position="263"/>
        <end position="289"/>
    </location>
</feature>
<comment type="caution">
    <text evidence="3">The sequence shown here is derived from an EMBL/GenBank/DDBJ whole genome shotgun (WGS) entry which is preliminary data.</text>
</comment>
<feature type="transmembrane region" description="Helical" evidence="1">
    <location>
        <begin position="71"/>
        <end position="96"/>
    </location>
</feature>
<dbReference type="EMBL" id="AFTL01000015">
    <property type="protein sequence ID" value="EGS36838.1"/>
    <property type="molecule type" value="Genomic_DNA"/>
</dbReference>
<feature type="transmembrane region" description="Helical" evidence="1">
    <location>
        <begin position="217"/>
        <end position="243"/>
    </location>
</feature>
<feature type="transmembrane region" description="Helical" evidence="1">
    <location>
        <begin position="310"/>
        <end position="331"/>
    </location>
</feature>
<accession>A0ABN0D4L1</accession>